<keyword evidence="1" id="KW-0175">Coiled coil</keyword>
<dbReference type="AlphaFoldDB" id="A0A1I7D8G8"/>
<dbReference type="RefSeq" id="WP_139246074.1">
    <property type="nucleotide sequence ID" value="NZ_FPBA01000039.1"/>
</dbReference>
<dbReference type="Proteomes" id="UP000199546">
    <property type="component" value="Unassembled WGS sequence"/>
</dbReference>
<keyword evidence="4" id="KW-1185">Reference proteome</keyword>
<evidence type="ECO:0000256" key="2">
    <source>
        <dbReference type="SAM" id="MobiDB-lite"/>
    </source>
</evidence>
<gene>
    <name evidence="3" type="ORF">SAMN05660657_05468</name>
</gene>
<name>A0A1I7D8G8_9ACTN</name>
<protein>
    <submittedName>
        <fullName evidence="3">Uncharacterized protein</fullName>
    </submittedName>
</protein>
<organism evidence="3 4">
    <name type="scientific">Geodermatophilus amargosae</name>
    <dbReference type="NCBI Taxonomy" id="1296565"/>
    <lineage>
        <taxon>Bacteria</taxon>
        <taxon>Bacillati</taxon>
        <taxon>Actinomycetota</taxon>
        <taxon>Actinomycetes</taxon>
        <taxon>Geodermatophilales</taxon>
        <taxon>Geodermatophilaceae</taxon>
        <taxon>Geodermatophilus</taxon>
    </lineage>
</organism>
<evidence type="ECO:0000313" key="3">
    <source>
        <dbReference type="EMBL" id="SFU08008.1"/>
    </source>
</evidence>
<feature type="coiled-coil region" evidence="1">
    <location>
        <begin position="16"/>
        <end position="43"/>
    </location>
</feature>
<accession>A0A1I7D8G8</accession>
<evidence type="ECO:0000256" key="1">
    <source>
        <dbReference type="SAM" id="Coils"/>
    </source>
</evidence>
<reference evidence="4" key="1">
    <citation type="submission" date="2016-10" db="EMBL/GenBank/DDBJ databases">
        <authorList>
            <person name="Varghese N."/>
            <person name="Submissions S."/>
        </authorList>
    </citation>
    <scope>NUCLEOTIDE SEQUENCE [LARGE SCALE GENOMIC DNA]</scope>
    <source>
        <strain evidence="4">DSM 46136</strain>
    </source>
</reference>
<proteinExistence type="predicted"/>
<feature type="region of interest" description="Disordered" evidence="2">
    <location>
        <begin position="43"/>
        <end position="67"/>
    </location>
</feature>
<sequence>MTAPDGTAPRRATEEVSRLRAQLAVTQLERDDLARRLAAALEEPPVITAGQDPLPLPDLPGGGHGAR</sequence>
<evidence type="ECO:0000313" key="4">
    <source>
        <dbReference type="Proteomes" id="UP000199546"/>
    </source>
</evidence>
<dbReference type="EMBL" id="FPBA01000039">
    <property type="protein sequence ID" value="SFU08008.1"/>
    <property type="molecule type" value="Genomic_DNA"/>
</dbReference>